<gene>
    <name evidence="2" type="ORF">FWK35_00031051</name>
</gene>
<reference evidence="2 3" key="1">
    <citation type="submission" date="2019-08" db="EMBL/GenBank/DDBJ databases">
        <title>Whole genome of Aphis craccivora.</title>
        <authorList>
            <person name="Voronova N.V."/>
            <person name="Shulinski R.S."/>
            <person name="Bandarenka Y.V."/>
            <person name="Zhorov D.G."/>
            <person name="Warner D."/>
        </authorList>
    </citation>
    <scope>NUCLEOTIDE SEQUENCE [LARGE SCALE GENOMIC DNA]</scope>
    <source>
        <strain evidence="2">180601</strain>
        <tissue evidence="2">Whole Body</tissue>
    </source>
</reference>
<evidence type="ECO:0000313" key="3">
    <source>
        <dbReference type="Proteomes" id="UP000478052"/>
    </source>
</evidence>
<comment type="caution">
    <text evidence="2">The sequence shown here is derived from an EMBL/GenBank/DDBJ whole genome shotgun (WGS) entry which is preliminary data.</text>
</comment>
<accession>A0A6G0Z7L4</accession>
<sequence>MFKKRQNVTIRKSQESKTPIIDQEATEETTRTVLETTEETTPTVLETTEETTPTVLETPNTQDSKNDKILPVTSSEKLTSSEKNACDNIILVETRVNCIKEYLWITPKPASFFEEYFESLPKGPKS</sequence>
<protein>
    <submittedName>
        <fullName evidence="2">Neurofilament heavy polypeptide-like</fullName>
    </submittedName>
</protein>
<proteinExistence type="predicted"/>
<dbReference type="AlphaFoldDB" id="A0A6G0Z7L4"/>
<dbReference type="Proteomes" id="UP000478052">
    <property type="component" value="Unassembled WGS sequence"/>
</dbReference>
<dbReference type="EMBL" id="VUJU01001175">
    <property type="protein sequence ID" value="KAF0766515.1"/>
    <property type="molecule type" value="Genomic_DNA"/>
</dbReference>
<feature type="compositionally biased region" description="Low complexity" evidence="1">
    <location>
        <begin position="31"/>
        <end position="59"/>
    </location>
</feature>
<evidence type="ECO:0000313" key="2">
    <source>
        <dbReference type="EMBL" id="KAF0766515.1"/>
    </source>
</evidence>
<keyword evidence="3" id="KW-1185">Reference proteome</keyword>
<name>A0A6G0Z7L4_APHCR</name>
<feature type="region of interest" description="Disordered" evidence="1">
    <location>
        <begin position="1"/>
        <end position="77"/>
    </location>
</feature>
<dbReference type="OrthoDB" id="10549467at2759"/>
<evidence type="ECO:0000256" key="1">
    <source>
        <dbReference type="SAM" id="MobiDB-lite"/>
    </source>
</evidence>
<organism evidence="2 3">
    <name type="scientific">Aphis craccivora</name>
    <name type="common">Cowpea aphid</name>
    <dbReference type="NCBI Taxonomy" id="307492"/>
    <lineage>
        <taxon>Eukaryota</taxon>
        <taxon>Metazoa</taxon>
        <taxon>Ecdysozoa</taxon>
        <taxon>Arthropoda</taxon>
        <taxon>Hexapoda</taxon>
        <taxon>Insecta</taxon>
        <taxon>Pterygota</taxon>
        <taxon>Neoptera</taxon>
        <taxon>Paraneoptera</taxon>
        <taxon>Hemiptera</taxon>
        <taxon>Sternorrhyncha</taxon>
        <taxon>Aphidomorpha</taxon>
        <taxon>Aphidoidea</taxon>
        <taxon>Aphididae</taxon>
        <taxon>Aphidini</taxon>
        <taxon>Aphis</taxon>
        <taxon>Aphis</taxon>
    </lineage>
</organism>